<dbReference type="AlphaFoldDB" id="A0A9Q0GP11"/>
<dbReference type="OrthoDB" id="535945at2759"/>
<proteinExistence type="predicted"/>
<dbReference type="InterPro" id="IPR050823">
    <property type="entry name" value="Plant_Ser_Thr_Prot_Kinase"/>
</dbReference>
<dbReference type="SUPFAM" id="SSF56112">
    <property type="entry name" value="Protein kinase-like (PK-like)"/>
    <property type="match status" value="1"/>
</dbReference>
<evidence type="ECO:0008006" key="3">
    <source>
        <dbReference type="Google" id="ProtNLM"/>
    </source>
</evidence>
<dbReference type="EMBL" id="JAMYWD010000012">
    <property type="protein sequence ID" value="KAJ4950441.1"/>
    <property type="molecule type" value="Genomic_DNA"/>
</dbReference>
<comment type="caution">
    <text evidence="1">The sequence shown here is derived from an EMBL/GenBank/DDBJ whole genome shotgun (WGS) entry which is preliminary data.</text>
</comment>
<sequence length="129" mass="14437">MTKAKVSWKSLITGCYKGRNQPKGRITHQVSFQRLSMSDLRIPGSPLSVDELSTSPFHSSLHIFTLTELRTITQNFSQNNFLGEGGFGPVHKGFIDEKMKLGINPQRVAVKLLDLDGLQGHMEWLVSLI</sequence>
<gene>
    <name evidence="1" type="ORF">NE237_027273</name>
</gene>
<organism evidence="1 2">
    <name type="scientific">Protea cynaroides</name>
    <dbReference type="NCBI Taxonomy" id="273540"/>
    <lineage>
        <taxon>Eukaryota</taxon>
        <taxon>Viridiplantae</taxon>
        <taxon>Streptophyta</taxon>
        <taxon>Embryophyta</taxon>
        <taxon>Tracheophyta</taxon>
        <taxon>Spermatophyta</taxon>
        <taxon>Magnoliopsida</taxon>
        <taxon>Proteales</taxon>
        <taxon>Proteaceae</taxon>
        <taxon>Protea</taxon>
    </lineage>
</organism>
<evidence type="ECO:0000313" key="2">
    <source>
        <dbReference type="Proteomes" id="UP001141806"/>
    </source>
</evidence>
<evidence type="ECO:0000313" key="1">
    <source>
        <dbReference type="EMBL" id="KAJ4950441.1"/>
    </source>
</evidence>
<dbReference type="InterPro" id="IPR011009">
    <property type="entry name" value="Kinase-like_dom_sf"/>
</dbReference>
<keyword evidence="2" id="KW-1185">Reference proteome</keyword>
<accession>A0A9Q0GP11</accession>
<dbReference type="Proteomes" id="UP001141806">
    <property type="component" value="Unassembled WGS sequence"/>
</dbReference>
<dbReference type="Gene3D" id="3.30.200.20">
    <property type="entry name" value="Phosphorylase Kinase, domain 1"/>
    <property type="match status" value="1"/>
</dbReference>
<protein>
    <recommendedName>
        <fullName evidence="3">Protein kinase domain-containing protein</fullName>
    </recommendedName>
</protein>
<dbReference type="PANTHER" id="PTHR45621">
    <property type="entry name" value="OS01G0588500 PROTEIN-RELATED"/>
    <property type="match status" value="1"/>
</dbReference>
<name>A0A9Q0GP11_9MAGN</name>
<reference evidence="1" key="1">
    <citation type="journal article" date="2023" name="Plant J.">
        <title>The genome of the king protea, Protea cynaroides.</title>
        <authorList>
            <person name="Chang J."/>
            <person name="Duong T.A."/>
            <person name="Schoeman C."/>
            <person name="Ma X."/>
            <person name="Roodt D."/>
            <person name="Barker N."/>
            <person name="Li Z."/>
            <person name="Van de Peer Y."/>
            <person name="Mizrachi E."/>
        </authorList>
    </citation>
    <scope>NUCLEOTIDE SEQUENCE</scope>
    <source>
        <tissue evidence="1">Young leaves</tissue>
    </source>
</reference>